<name>A0ACB9NPB3_BAUVA</name>
<evidence type="ECO:0000313" key="2">
    <source>
        <dbReference type="Proteomes" id="UP000828941"/>
    </source>
</evidence>
<protein>
    <submittedName>
        <fullName evidence="1">Uncharacterized protein</fullName>
    </submittedName>
</protein>
<sequence>MLTSHFNIHCCSHMVKMVFRLKEVGARESSRYCEGIQNEVTTVAAFFKHDQFFGCVIGVVYTIEFQKRGLPHAHILLFLALEDKIKGFADIDNISTKIPNKESDPVLYDHVKEFRSMNLAKLLSLLPHLGIYLFGFETLYREPTVERLVMHLLDEESIMFQDDEPINNG</sequence>
<dbReference type="EMBL" id="CM039431">
    <property type="protein sequence ID" value="KAI4338309.1"/>
    <property type="molecule type" value="Genomic_DNA"/>
</dbReference>
<proteinExistence type="predicted"/>
<reference evidence="1 2" key="1">
    <citation type="journal article" date="2022" name="DNA Res.">
        <title>Chromosomal-level genome assembly of the orchid tree Bauhinia variegata (Leguminosae; Cercidoideae) supports the allotetraploid origin hypothesis of Bauhinia.</title>
        <authorList>
            <person name="Zhong Y."/>
            <person name="Chen Y."/>
            <person name="Zheng D."/>
            <person name="Pang J."/>
            <person name="Liu Y."/>
            <person name="Luo S."/>
            <person name="Meng S."/>
            <person name="Qian L."/>
            <person name="Wei D."/>
            <person name="Dai S."/>
            <person name="Zhou R."/>
        </authorList>
    </citation>
    <scope>NUCLEOTIDE SEQUENCE [LARGE SCALE GENOMIC DNA]</scope>
    <source>
        <strain evidence="1">BV-YZ2020</strain>
    </source>
</reference>
<gene>
    <name evidence="1" type="ORF">L6164_016650</name>
</gene>
<evidence type="ECO:0000313" key="1">
    <source>
        <dbReference type="EMBL" id="KAI4338309.1"/>
    </source>
</evidence>
<dbReference type="Proteomes" id="UP000828941">
    <property type="component" value="Chromosome 6"/>
</dbReference>
<organism evidence="1 2">
    <name type="scientific">Bauhinia variegata</name>
    <name type="common">Purple orchid tree</name>
    <name type="synonym">Phanera variegata</name>
    <dbReference type="NCBI Taxonomy" id="167791"/>
    <lineage>
        <taxon>Eukaryota</taxon>
        <taxon>Viridiplantae</taxon>
        <taxon>Streptophyta</taxon>
        <taxon>Embryophyta</taxon>
        <taxon>Tracheophyta</taxon>
        <taxon>Spermatophyta</taxon>
        <taxon>Magnoliopsida</taxon>
        <taxon>eudicotyledons</taxon>
        <taxon>Gunneridae</taxon>
        <taxon>Pentapetalae</taxon>
        <taxon>rosids</taxon>
        <taxon>fabids</taxon>
        <taxon>Fabales</taxon>
        <taxon>Fabaceae</taxon>
        <taxon>Cercidoideae</taxon>
        <taxon>Cercideae</taxon>
        <taxon>Bauhiniinae</taxon>
        <taxon>Bauhinia</taxon>
    </lineage>
</organism>
<keyword evidence="2" id="KW-1185">Reference proteome</keyword>
<accession>A0ACB9NPB3</accession>
<comment type="caution">
    <text evidence="1">The sequence shown here is derived from an EMBL/GenBank/DDBJ whole genome shotgun (WGS) entry which is preliminary data.</text>
</comment>